<keyword evidence="4" id="KW-1185">Reference proteome</keyword>
<dbReference type="AlphaFoldDB" id="E3JB48"/>
<feature type="transmembrane region" description="Helical" evidence="2">
    <location>
        <begin position="12"/>
        <end position="31"/>
    </location>
</feature>
<proteinExistence type="predicted"/>
<evidence type="ECO:0000256" key="1">
    <source>
        <dbReference type="SAM" id="MobiDB-lite"/>
    </source>
</evidence>
<gene>
    <name evidence="3" type="ordered locus">FraEuI1c_6699</name>
</gene>
<feature type="region of interest" description="Disordered" evidence="1">
    <location>
        <begin position="170"/>
        <end position="192"/>
    </location>
</feature>
<reference evidence="3 4" key="1">
    <citation type="submission" date="2010-10" db="EMBL/GenBank/DDBJ databases">
        <title>Complete sequence of Frankia sp. EuI1c.</title>
        <authorList>
            <consortium name="US DOE Joint Genome Institute"/>
            <person name="Lucas S."/>
            <person name="Copeland A."/>
            <person name="Lapidus A."/>
            <person name="Cheng J.-F."/>
            <person name="Bruce D."/>
            <person name="Goodwin L."/>
            <person name="Pitluck S."/>
            <person name="Chertkov O."/>
            <person name="Detter J.C."/>
            <person name="Han C."/>
            <person name="Tapia R."/>
            <person name="Land M."/>
            <person name="Hauser L."/>
            <person name="Jeffries C."/>
            <person name="Kyrpides N."/>
            <person name="Ivanova N."/>
            <person name="Mikhailova N."/>
            <person name="Beauchemin N."/>
            <person name="Sen A."/>
            <person name="Sur S.A."/>
            <person name="Gtari M."/>
            <person name="Wall L."/>
            <person name="Tisa L."/>
            <person name="Woyke T."/>
        </authorList>
    </citation>
    <scope>NUCLEOTIDE SEQUENCE [LARGE SCALE GENOMIC DNA]</scope>
    <source>
        <strain evidence="4">DSM 45817 / CECT 9037 / EuI1c</strain>
    </source>
</reference>
<dbReference type="Proteomes" id="UP000002484">
    <property type="component" value="Chromosome"/>
</dbReference>
<keyword evidence="2" id="KW-0472">Membrane</keyword>
<evidence type="ECO:0000256" key="2">
    <source>
        <dbReference type="SAM" id="Phobius"/>
    </source>
</evidence>
<keyword evidence="2" id="KW-0812">Transmembrane</keyword>
<name>E3JB48_PSEI1</name>
<dbReference type="HOGENOM" id="CLU_1413327_0_0_11"/>
<feature type="transmembrane region" description="Helical" evidence="2">
    <location>
        <begin position="93"/>
        <end position="112"/>
    </location>
</feature>
<dbReference type="EMBL" id="CP002299">
    <property type="protein sequence ID" value="ADP84669.1"/>
    <property type="molecule type" value="Genomic_DNA"/>
</dbReference>
<protein>
    <submittedName>
        <fullName evidence="3">Uncharacterized protein</fullName>
    </submittedName>
</protein>
<evidence type="ECO:0000313" key="3">
    <source>
        <dbReference type="EMBL" id="ADP84669.1"/>
    </source>
</evidence>
<organism evidence="3 4">
    <name type="scientific">Pseudofrankia inefficax (strain DSM 45817 / CECT 9037 / DDB 130130 / EuI1c)</name>
    <name type="common">Frankia inefficax</name>
    <dbReference type="NCBI Taxonomy" id="298654"/>
    <lineage>
        <taxon>Bacteria</taxon>
        <taxon>Bacillati</taxon>
        <taxon>Actinomycetota</taxon>
        <taxon>Actinomycetes</taxon>
        <taxon>Frankiales</taxon>
        <taxon>Frankiaceae</taxon>
        <taxon>Pseudofrankia</taxon>
    </lineage>
</organism>
<evidence type="ECO:0000313" key="4">
    <source>
        <dbReference type="Proteomes" id="UP000002484"/>
    </source>
</evidence>
<dbReference type="KEGG" id="fri:FraEuI1c_6699"/>
<dbReference type="RefSeq" id="WP_013427780.1">
    <property type="nucleotide sequence ID" value="NC_014666.1"/>
</dbReference>
<accession>E3JB48</accession>
<feature type="transmembrane region" description="Helical" evidence="2">
    <location>
        <begin position="43"/>
        <end position="73"/>
    </location>
</feature>
<dbReference type="InParanoid" id="E3JB48"/>
<keyword evidence="2" id="KW-1133">Transmembrane helix</keyword>
<sequence length="192" mass="19623">MGQRPAVRVPTAPFEVVLAAGFVGFLILCAGFSSMPGVRHDGLLLLCALVAVLGWWASPAAAVAVGTLAWPFYLGWVVRDDGQLGLRGWIDPLVLAVFVGIALLAVTLRKALTWSVRSRFTETSAAEACAGGTGDAVGTGDTVGAGDAVGAGEVAAAGVAALFQRLPRRSPRAAKGAPGRYGTRPAGKINQV</sequence>
<dbReference type="OrthoDB" id="3218597at2"/>